<organism evidence="3 4">
    <name type="scientific">Nocardia uniformis</name>
    <dbReference type="NCBI Taxonomy" id="53432"/>
    <lineage>
        <taxon>Bacteria</taxon>
        <taxon>Bacillati</taxon>
        <taxon>Actinomycetota</taxon>
        <taxon>Actinomycetes</taxon>
        <taxon>Mycobacteriales</taxon>
        <taxon>Nocardiaceae</taxon>
        <taxon>Nocardia</taxon>
    </lineage>
</organism>
<dbReference type="InterPro" id="IPR005530">
    <property type="entry name" value="SPW"/>
</dbReference>
<keyword evidence="1" id="KW-0472">Membrane</keyword>
<feature type="transmembrane region" description="Helical" evidence="1">
    <location>
        <begin position="7"/>
        <end position="26"/>
    </location>
</feature>
<dbReference type="Proteomes" id="UP000586827">
    <property type="component" value="Unassembled WGS sequence"/>
</dbReference>
<dbReference type="RefSeq" id="WP_067527022.1">
    <property type="nucleotide sequence ID" value="NZ_JABELX010000018.1"/>
</dbReference>
<feature type="domain" description="SPW repeat-containing integral membrane" evidence="2">
    <location>
        <begin position="8"/>
        <end position="101"/>
    </location>
</feature>
<comment type="caution">
    <text evidence="3">The sequence shown here is derived from an EMBL/GenBank/DDBJ whole genome shotgun (WGS) entry which is preliminary data.</text>
</comment>
<dbReference type="EMBL" id="JABELX010000018">
    <property type="protein sequence ID" value="NNH75055.1"/>
    <property type="molecule type" value="Genomic_DNA"/>
</dbReference>
<feature type="transmembrane region" description="Helical" evidence="1">
    <location>
        <begin position="84"/>
        <end position="104"/>
    </location>
</feature>
<evidence type="ECO:0000313" key="4">
    <source>
        <dbReference type="Proteomes" id="UP000586827"/>
    </source>
</evidence>
<protein>
    <submittedName>
        <fullName evidence="3">SPW repeat protein</fullName>
    </submittedName>
</protein>
<gene>
    <name evidence="3" type="ORF">HLB23_35275</name>
</gene>
<name>A0A849CEM7_9NOCA</name>
<reference evidence="3 4" key="1">
    <citation type="submission" date="2020-05" db="EMBL/GenBank/DDBJ databases">
        <title>MicrobeNet Type strains.</title>
        <authorList>
            <person name="Nicholson A.C."/>
        </authorList>
    </citation>
    <scope>NUCLEOTIDE SEQUENCE [LARGE SCALE GENOMIC DNA]</scope>
    <source>
        <strain evidence="3 4">JCM 3224</strain>
    </source>
</reference>
<feature type="transmembrane region" description="Helical" evidence="1">
    <location>
        <begin position="32"/>
        <end position="52"/>
    </location>
</feature>
<accession>A0A849CEM7</accession>
<keyword evidence="4" id="KW-1185">Reference proteome</keyword>
<keyword evidence="1" id="KW-0812">Transmembrane</keyword>
<keyword evidence="1" id="KW-1133">Transmembrane helix</keyword>
<evidence type="ECO:0000259" key="2">
    <source>
        <dbReference type="Pfam" id="PF03779"/>
    </source>
</evidence>
<feature type="transmembrane region" description="Helical" evidence="1">
    <location>
        <begin position="59"/>
        <end position="78"/>
    </location>
</feature>
<sequence length="117" mass="12102">MFTESRIQGAVAVILGAVAALSPLWVTVNDNARLSLIVLGVLVALTGLAHLAKRAGIMADYAMALFGVLMVVSPWVMGFDGLSGAAWTAWVVGALTVVVAVTALPQVSGRLHTATHH</sequence>
<dbReference type="AlphaFoldDB" id="A0A849CEM7"/>
<evidence type="ECO:0000313" key="3">
    <source>
        <dbReference type="EMBL" id="NNH75055.1"/>
    </source>
</evidence>
<evidence type="ECO:0000256" key="1">
    <source>
        <dbReference type="SAM" id="Phobius"/>
    </source>
</evidence>
<proteinExistence type="predicted"/>
<dbReference type="Pfam" id="PF03779">
    <property type="entry name" value="SPW"/>
    <property type="match status" value="1"/>
</dbReference>